<dbReference type="STRING" id="869213.GCA_000517085_01995"/>
<proteinExistence type="predicted"/>
<keyword evidence="2" id="KW-1185">Reference proteome</keyword>
<organism evidence="1 2">
    <name type="scientific">Saccharicrinis fermentans DSM 9555 = JCM 21142</name>
    <dbReference type="NCBI Taxonomy" id="869213"/>
    <lineage>
        <taxon>Bacteria</taxon>
        <taxon>Pseudomonadati</taxon>
        <taxon>Bacteroidota</taxon>
        <taxon>Bacteroidia</taxon>
        <taxon>Marinilabiliales</taxon>
        <taxon>Marinilabiliaceae</taxon>
        <taxon>Saccharicrinis</taxon>
    </lineage>
</organism>
<comment type="caution">
    <text evidence="1">The sequence shown here is derived from an EMBL/GenBank/DDBJ whole genome shotgun (WGS) entry which is preliminary data.</text>
</comment>
<evidence type="ECO:0000313" key="1">
    <source>
        <dbReference type="EMBL" id="GAF03349.1"/>
    </source>
</evidence>
<accession>W7YLT8</accession>
<dbReference type="AlphaFoldDB" id="W7YLT8"/>
<gene>
    <name evidence="1" type="ORF">JCM21142_42017</name>
</gene>
<reference evidence="1 2" key="1">
    <citation type="journal article" date="2014" name="Genome Announc.">
        <title>Draft Genome Sequence of Cytophaga fermentans JCM 21142T, a Facultative Anaerobe Isolated from Marine Mud.</title>
        <authorList>
            <person name="Starns D."/>
            <person name="Oshima K."/>
            <person name="Suda W."/>
            <person name="Iino T."/>
            <person name="Yuki M."/>
            <person name="Inoue J."/>
            <person name="Kitamura K."/>
            <person name="Iida T."/>
            <person name="Darby A."/>
            <person name="Hattori M."/>
            <person name="Ohkuma M."/>
        </authorList>
    </citation>
    <scope>NUCLEOTIDE SEQUENCE [LARGE SCALE GENOMIC DNA]</scope>
    <source>
        <strain evidence="1 2">JCM 21142</strain>
    </source>
</reference>
<dbReference type="Proteomes" id="UP000019402">
    <property type="component" value="Unassembled WGS sequence"/>
</dbReference>
<protein>
    <submittedName>
        <fullName evidence="1">Uncharacterized protein</fullName>
    </submittedName>
</protein>
<name>W7YLT8_9BACT</name>
<dbReference type="EMBL" id="BAMD01000022">
    <property type="protein sequence ID" value="GAF03349.1"/>
    <property type="molecule type" value="Genomic_DNA"/>
</dbReference>
<dbReference type="PROSITE" id="PS51257">
    <property type="entry name" value="PROKAR_LIPOPROTEIN"/>
    <property type="match status" value="1"/>
</dbReference>
<evidence type="ECO:0000313" key="2">
    <source>
        <dbReference type="Proteomes" id="UP000019402"/>
    </source>
</evidence>
<sequence length="94" mass="10465">MKKDFSRFKVLGITLLVTVSSCVGGTLDLNAETLRSYGFEFDISSADKIKGVGKYKRVRSFSGSKSKITRLIESGRTHMAVPVCRLIIVLLYFI</sequence>